<dbReference type="RefSeq" id="WP_182539156.1">
    <property type="nucleotide sequence ID" value="NZ_JACGXA010000001.1"/>
</dbReference>
<organism evidence="4 5">
    <name type="scientific">Nocardioides ginsengisegetis</name>
    <dbReference type="NCBI Taxonomy" id="661491"/>
    <lineage>
        <taxon>Bacteria</taxon>
        <taxon>Bacillati</taxon>
        <taxon>Actinomycetota</taxon>
        <taxon>Actinomycetes</taxon>
        <taxon>Propionibacteriales</taxon>
        <taxon>Nocardioidaceae</taxon>
        <taxon>Nocardioides</taxon>
    </lineage>
</organism>
<keyword evidence="2" id="KW-0378">Hydrolase</keyword>
<evidence type="ECO:0000256" key="2">
    <source>
        <dbReference type="ARBA" id="ARBA00022801"/>
    </source>
</evidence>
<feature type="compositionally biased region" description="Low complexity" evidence="3">
    <location>
        <begin position="32"/>
        <end position="51"/>
    </location>
</feature>
<proteinExistence type="predicted"/>
<keyword evidence="1" id="KW-0540">Nuclease</keyword>
<name>A0A7W3J0M4_9ACTN</name>
<gene>
    <name evidence="4" type="ORF">FB382_002225</name>
</gene>
<dbReference type="EC" id="4.6.1.24" evidence="4"/>
<dbReference type="InterPro" id="IPR000026">
    <property type="entry name" value="N1-like"/>
</dbReference>
<evidence type="ECO:0000313" key="4">
    <source>
        <dbReference type="EMBL" id="MBA8803934.1"/>
    </source>
</evidence>
<dbReference type="AlphaFoldDB" id="A0A7W3J0M4"/>
<evidence type="ECO:0000256" key="3">
    <source>
        <dbReference type="SAM" id="MobiDB-lite"/>
    </source>
</evidence>
<evidence type="ECO:0000313" key="5">
    <source>
        <dbReference type="Proteomes" id="UP000580910"/>
    </source>
</evidence>
<evidence type="ECO:0000256" key="1">
    <source>
        <dbReference type="ARBA" id="ARBA00022722"/>
    </source>
</evidence>
<dbReference type="GO" id="GO:0046589">
    <property type="term" value="F:ribonuclease T1 activity"/>
    <property type="evidence" value="ECO:0007669"/>
    <property type="project" value="UniProtKB-EC"/>
</dbReference>
<dbReference type="EMBL" id="JACGXA010000001">
    <property type="protein sequence ID" value="MBA8803934.1"/>
    <property type="molecule type" value="Genomic_DNA"/>
</dbReference>
<dbReference type="Gene3D" id="3.10.450.30">
    <property type="entry name" value="Microbial ribonucleases"/>
    <property type="match status" value="1"/>
</dbReference>
<dbReference type="SUPFAM" id="SSF53933">
    <property type="entry name" value="Microbial ribonucleases"/>
    <property type="match status" value="1"/>
</dbReference>
<protein>
    <submittedName>
        <fullName evidence="4">Ribonuclease T1</fullName>
        <ecNumber evidence="4">4.6.1.24</ecNumber>
    </submittedName>
</protein>
<keyword evidence="4" id="KW-0456">Lyase</keyword>
<dbReference type="InterPro" id="IPR016191">
    <property type="entry name" value="Ribonuclease/ribotoxin"/>
</dbReference>
<keyword evidence="5" id="KW-1185">Reference proteome</keyword>
<sequence length="151" mass="15718">MRSDERGRTTGAAALGLALLLAVGIWLVSGRDPGTSTATSPDPTPSAGATSDPGTDPASGLPYVAAADLPPEARDVLRRIDAGGPFAYDEDGGTFGNFEGLLPDHDGGYYAEYTVDTPGSDDRGARRIVAGDGGELYWTADHYASFARIRR</sequence>
<dbReference type="Pfam" id="PF00545">
    <property type="entry name" value="Ribonuclease"/>
    <property type="match status" value="1"/>
</dbReference>
<feature type="region of interest" description="Disordered" evidence="3">
    <location>
        <begin position="32"/>
        <end position="63"/>
    </location>
</feature>
<dbReference type="GO" id="GO:0003723">
    <property type="term" value="F:RNA binding"/>
    <property type="evidence" value="ECO:0007669"/>
    <property type="project" value="InterPro"/>
</dbReference>
<dbReference type="GO" id="GO:0016787">
    <property type="term" value="F:hydrolase activity"/>
    <property type="evidence" value="ECO:0007669"/>
    <property type="project" value="UniProtKB-KW"/>
</dbReference>
<accession>A0A7W3J0M4</accession>
<reference evidence="4 5" key="1">
    <citation type="submission" date="2020-07" db="EMBL/GenBank/DDBJ databases">
        <title>Sequencing the genomes of 1000 actinobacteria strains.</title>
        <authorList>
            <person name="Klenk H.-P."/>
        </authorList>
    </citation>
    <scope>NUCLEOTIDE SEQUENCE [LARGE SCALE GENOMIC DNA]</scope>
    <source>
        <strain evidence="4 5">DSM 21349</strain>
    </source>
</reference>
<comment type="caution">
    <text evidence="4">The sequence shown here is derived from an EMBL/GenBank/DDBJ whole genome shotgun (WGS) entry which is preliminary data.</text>
</comment>
<dbReference type="Proteomes" id="UP000580910">
    <property type="component" value="Unassembled WGS sequence"/>
</dbReference>